<evidence type="ECO:0000256" key="2">
    <source>
        <dbReference type="ARBA" id="ARBA00022553"/>
    </source>
</evidence>
<reference evidence="7 8" key="1">
    <citation type="submission" date="2012-12" db="EMBL/GenBank/DDBJ databases">
        <title>The Genome Sequence of Enterococcus faecium E1590.</title>
        <authorList>
            <consortium name="The Broad Institute Genome Sequencing Platform"/>
            <consortium name="The Broad Institute Genome Sequencing Center for Infectious Disease"/>
            <person name="Earl A.M."/>
            <person name="Gilmore M.S."/>
            <person name="van Schaik W."/>
            <person name="Lebreton F."/>
            <person name="Willems R.J."/>
            <person name="Walker B."/>
            <person name="Young S.K."/>
            <person name="Zeng Q."/>
            <person name="Gargeya S."/>
            <person name="Fitzgerald M."/>
            <person name="Haas B."/>
            <person name="Abouelleil A."/>
            <person name="Alvarado L."/>
            <person name="Arachchi H.M."/>
            <person name="Berlin A.M."/>
            <person name="Chapman S.B."/>
            <person name="Dewar J."/>
            <person name="Goldberg J."/>
            <person name="Griggs A."/>
            <person name="Gujja S."/>
            <person name="Hansen M."/>
            <person name="Howarth C."/>
            <person name="Imamovic A."/>
            <person name="Larimer J."/>
            <person name="McCowan C."/>
            <person name="Murphy C."/>
            <person name="Neiman D."/>
            <person name="Pearson M."/>
            <person name="Priest M."/>
            <person name="Roberts A."/>
            <person name="Saif S."/>
            <person name="Shea T."/>
            <person name="Sisk P."/>
            <person name="Sykes S."/>
            <person name="Wortman J."/>
            <person name="Nusbaum C."/>
            <person name="Birren B."/>
        </authorList>
    </citation>
    <scope>NUCLEOTIDE SEQUENCE [LARGE SCALE GENOMIC DNA]</scope>
    <source>
        <strain evidence="7 8">E1590</strain>
    </source>
</reference>
<keyword evidence="4 7" id="KW-0418">Kinase</keyword>
<dbReference type="Proteomes" id="UP000010553">
    <property type="component" value="Unassembled WGS sequence"/>
</dbReference>
<dbReference type="Pfam" id="PF06580">
    <property type="entry name" value="His_kinase"/>
    <property type="match status" value="1"/>
</dbReference>
<keyword evidence="5" id="KW-1133">Transmembrane helix</keyword>
<name>A0A828ZM26_ENTFC</name>
<dbReference type="RefSeq" id="WP_002310834.1">
    <property type="nucleotide sequence ID" value="NZ_KB029697.1"/>
</dbReference>
<dbReference type="CDD" id="cd06225">
    <property type="entry name" value="HAMP"/>
    <property type="match status" value="1"/>
</dbReference>
<evidence type="ECO:0000313" key="8">
    <source>
        <dbReference type="Proteomes" id="UP000010553"/>
    </source>
</evidence>
<dbReference type="InterPro" id="IPR036890">
    <property type="entry name" value="HATPase_C_sf"/>
</dbReference>
<evidence type="ECO:0000313" key="7">
    <source>
        <dbReference type="EMBL" id="ELA99580.1"/>
    </source>
</evidence>
<organism evidence="7 8">
    <name type="scientific">Enterococcus faecium EnGen0003</name>
    <dbReference type="NCBI Taxonomy" id="1138901"/>
    <lineage>
        <taxon>Bacteria</taxon>
        <taxon>Bacillati</taxon>
        <taxon>Bacillota</taxon>
        <taxon>Bacilli</taxon>
        <taxon>Lactobacillales</taxon>
        <taxon>Enterococcaceae</taxon>
        <taxon>Enterococcus</taxon>
    </lineage>
</organism>
<dbReference type="Pfam" id="PF02518">
    <property type="entry name" value="HATPase_c"/>
    <property type="match status" value="1"/>
</dbReference>
<comment type="subcellular location">
    <subcellularLocation>
        <location evidence="1">Membrane</location>
    </subcellularLocation>
</comment>
<sequence length="574" mass="66268">MNRIRILFSKGTLLNRLLRKYAVIMIGVTMTATIIFSVHTWDQNQKQAENMTSDAVQSTSRMLNDKTTLSRIIKNQLVGDSEKIENVTTYLTKPIDQYLMYVYEQQNSTDELVSFPNQIKDLYINYEELSAVYIVLNQLPEYYESSRENKGGEVKAGTPKLLDAFYIKLPITQGGAESGSIFIGFQKKELDTILENLTSFNGLSLYMISGTTNRLYTFHDNKIAKETFGRQETIISESLQKNSQLPIANLRKNNFIQHQELSDDYRILAVLDKKSVKIETGKNLAPLIVGIIVLDSILLIFLYKTFKRYSQQISIVMQAMEQTAAGNLETRIDTTKTEYELKELSIGINEMLDSINQFVEDIYKLEIKQQDAHMRALQAQINPHFLYNTLEYIRMYAISEGSEELADVVYAFSALLRNNTNQEKTITLKEELDFCEKYVYLYQMRYPNRVAYHFMIDPDLEKIEVPKFVIQPLVENYFKHGIDFTRFDNALSVKVLQEDKRVRIIVKDNGRGMTEKRLKQVEEKLSHPKVELHESIGLQNVNERLRANFGSSYYMSLENNETGGLTVSITFKEG</sequence>
<dbReference type="Gene3D" id="6.10.340.10">
    <property type="match status" value="1"/>
</dbReference>
<keyword evidence="3" id="KW-0808">Transferase</keyword>
<dbReference type="PANTHER" id="PTHR42713">
    <property type="entry name" value="HISTIDINE KINASE-RELATED"/>
    <property type="match status" value="1"/>
</dbReference>
<dbReference type="GO" id="GO:0000155">
    <property type="term" value="F:phosphorelay sensor kinase activity"/>
    <property type="evidence" value="ECO:0007669"/>
    <property type="project" value="InterPro"/>
</dbReference>
<keyword evidence="2" id="KW-0597">Phosphoprotein</keyword>
<dbReference type="InterPro" id="IPR010559">
    <property type="entry name" value="Sig_transdc_His_kin_internal"/>
</dbReference>
<dbReference type="EMBL" id="AHXC01000020">
    <property type="protein sequence ID" value="ELA99580.1"/>
    <property type="molecule type" value="Genomic_DNA"/>
</dbReference>
<dbReference type="InterPro" id="IPR051552">
    <property type="entry name" value="HptR"/>
</dbReference>
<dbReference type="Gene3D" id="3.30.565.10">
    <property type="entry name" value="Histidine kinase-like ATPase, C-terminal domain"/>
    <property type="match status" value="1"/>
</dbReference>
<dbReference type="SUPFAM" id="SSF55874">
    <property type="entry name" value="ATPase domain of HSP90 chaperone/DNA topoisomerase II/histidine kinase"/>
    <property type="match status" value="1"/>
</dbReference>
<dbReference type="InterPro" id="IPR003660">
    <property type="entry name" value="HAMP_dom"/>
</dbReference>
<proteinExistence type="predicted"/>
<protein>
    <submittedName>
        <fullName evidence="7">Two-component system sensor histidine kinase</fullName>
    </submittedName>
</protein>
<dbReference type="GO" id="GO:0016020">
    <property type="term" value="C:membrane"/>
    <property type="evidence" value="ECO:0007669"/>
    <property type="project" value="UniProtKB-SubCell"/>
</dbReference>
<gene>
    <name evidence="7" type="ORF">OIE_05861</name>
</gene>
<dbReference type="Pfam" id="PF00672">
    <property type="entry name" value="HAMP"/>
    <property type="match status" value="1"/>
</dbReference>
<keyword evidence="5" id="KW-0472">Membrane</keyword>
<evidence type="ECO:0000259" key="6">
    <source>
        <dbReference type="PROSITE" id="PS50885"/>
    </source>
</evidence>
<feature type="domain" description="HAMP" evidence="6">
    <location>
        <begin position="307"/>
        <end position="360"/>
    </location>
</feature>
<accession>A0A828ZM26</accession>
<feature type="transmembrane region" description="Helical" evidence="5">
    <location>
        <begin position="284"/>
        <end position="303"/>
    </location>
</feature>
<dbReference type="SUPFAM" id="SSF158472">
    <property type="entry name" value="HAMP domain-like"/>
    <property type="match status" value="1"/>
</dbReference>
<dbReference type="PANTHER" id="PTHR42713:SF2">
    <property type="entry name" value="TWO-COMPONENT SENSOR KINASE YESM"/>
    <property type="match status" value="1"/>
</dbReference>
<feature type="transmembrane region" description="Helical" evidence="5">
    <location>
        <begin position="21"/>
        <end position="41"/>
    </location>
</feature>
<evidence type="ECO:0000256" key="5">
    <source>
        <dbReference type="SAM" id="Phobius"/>
    </source>
</evidence>
<comment type="caution">
    <text evidence="7">The sequence shown here is derived from an EMBL/GenBank/DDBJ whole genome shotgun (WGS) entry which is preliminary data.</text>
</comment>
<dbReference type="PROSITE" id="PS50885">
    <property type="entry name" value="HAMP"/>
    <property type="match status" value="1"/>
</dbReference>
<dbReference type="InterPro" id="IPR003594">
    <property type="entry name" value="HATPase_dom"/>
</dbReference>
<dbReference type="AlphaFoldDB" id="A0A828ZM26"/>
<evidence type="ECO:0000256" key="3">
    <source>
        <dbReference type="ARBA" id="ARBA00022679"/>
    </source>
</evidence>
<evidence type="ECO:0000256" key="1">
    <source>
        <dbReference type="ARBA" id="ARBA00004370"/>
    </source>
</evidence>
<dbReference type="SMART" id="SM00304">
    <property type="entry name" value="HAMP"/>
    <property type="match status" value="1"/>
</dbReference>
<keyword evidence="5" id="KW-0812">Transmembrane</keyword>
<evidence type="ECO:0000256" key="4">
    <source>
        <dbReference type="ARBA" id="ARBA00022777"/>
    </source>
</evidence>